<protein>
    <submittedName>
        <fullName evidence="2">Crp/Fnr family transcriptional regulator</fullName>
    </submittedName>
    <submittedName>
        <fullName evidence="3">Cyclic nucleotide-binding protein</fullName>
    </submittedName>
</protein>
<keyword evidence="5" id="KW-1185">Reference proteome</keyword>
<dbReference type="PROSITE" id="PS50042">
    <property type="entry name" value="CNMP_BINDING_3"/>
    <property type="match status" value="1"/>
</dbReference>
<name>A0A2G1BQN5_9FLAO</name>
<reference evidence="3 4" key="1">
    <citation type="journal article" date="2016" name="Nat. Commun.">
        <title>Microbial interactions lead to rapid micro-scale successions on model marine particles.</title>
        <authorList>
            <person name="Datta M.S."/>
            <person name="Sliwerska E."/>
            <person name="Gore J."/>
            <person name="Polz M.F."/>
            <person name="Cordero O.X."/>
        </authorList>
    </citation>
    <scope>NUCLEOTIDE SEQUENCE [LARGE SCALE GENOMIC DNA]</scope>
    <source>
        <strain evidence="3 4">4G03</strain>
    </source>
</reference>
<comment type="caution">
    <text evidence="3">The sequence shown here is derived from an EMBL/GenBank/DDBJ whole genome shotgun (WGS) entry which is preliminary data.</text>
</comment>
<sequence>MDELKRLLHDLIGLTENEFQVFYNRLERKEYKAKTLVIKEGRKAKDLYFIDSGLFRTFKNIEGKEFTTYFSCDNQFITVFDSFIYQTPSLEFLEAIEDSVVYKISFDCLTQLYKESPNFEKFGRVLAERNHLCAQQRALTMQTKSAKKKYLDFIKNYDKKIVLRAPQYQIASFLGIAAESLSRIRKEVTIS</sequence>
<dbReference type="CDD" id="cd00038">
    <property type="entry name" value="CAP_ED"/>
    <property type="match status" value="1"/>
</dbReference>
<dbReference type="RefSeq" id="WP_099216537.1">
    <property type="nucleotide sequence ID" value="NZ_JAUYVU010000003.1"/>
</dbReference>
<dbReference type="Gene3D" id="2.60.120.10">
    <property type="entry name" value="Jelly Rolls"/>
    <property type="match status" value="1"/>
</dbReference>
<dbReference type="AlphaFoldDB" id="A0A2G1BQN5"/>
<dbReference type="Pfam" id="PF00027">
    <property type="entry name" value="cNMP_binding"/>
    <property type="match status" value="1"/>
</dbReference>
<reference evidence="2 5" key="3">
    <citation type="submission" date="2023-07" db="EMBL/GenBank/DDBJ databases">
        <title>Genome content predicts the carbon catabolic preferences of heterotrophic bacteria.</title>
        <authorList>
            <person name="Gralka M."/>
        </authorList>
    </citation>
    <scope>NUCLEOTIDE SEQUENCE [LARGE SCALE GENOMIC DNA]</scope>
    <source>
        <strain evidence="2 5">4G03</strain>
    </source>
</reference>
<dbReference type="Proteomes" id="UP000222163">
    <property type="component" value="Unassembled WGS sequence"/>
</dbReference>
<evidence type="ECO:0000313" key="3">
    <source>
        <dbReference type="EMBL" id="PHN96337.1"/>
    </source>
</evidence>
<dbReference type="InterPro" id="IPR018490">
    <property type="entry name" value="cNMP-bd_dom_sf"/>
</dbReference>
<feature type="domain" description="Cyclic nucleotide-binding" evidence="1">
    <location>
        <begin position="10"/>
        <end position="65"/>
    </location>
</feature>
<dbReference type="EMBL" id="JAUYVU010000003">
    <property type="protein sequence ID" value="MDP2541047.1"/>
    <property type="molecule type" value="Genomic_DNA"/>
</dbReference>
<organism evidence="3 4">
    <name type="scientific">Tenacibaculum discolor</name>
    <dbReference type="NCBI Taxonomy" id="361581"/>
    <lineage>
        <taxon>Bacteria</taxon>
        <taxon>Pseudomonadati</taxon>
        <taxon>Bacteroidota</taxon>
        <taxon>Flavobacteriia</taxon>
        <taxon>Flavobacteriales</taxon>
        <taxon>Flavobacteriaceae</taxon>
        <taxon>Tenacibaculum</taxon>
    </lineage>
</organism>
<gene>
    <name evidence="3" type="ORF">CSC81_14885</name>
    <name evidence="2" type="ORF">Q8W23_06090</name>
</gene>
<evidence type="ECO:0000313" key="2">
    <source>
        <dbReference type="EMBL" id="MDP2541047.1"/>
    </source>
</evidence>
<dbReference type="EMBL" id="PDUU01000019">
    <property type="protein sequence ID" value="PHN96337.1"/>
    <property type="molecule type" value="Genomic_DNA"/>
</dbReference>
<evidence type="ECO:0000313" key="4">
    <source>
        <dbReference type="Proteomes" id="UP000222163"/>
    </source>
</evidence>
<dbReference type="SUPFAM" id="SSF51206">
    <property type="entry name" value="cAMP-binding domain-like"/>
    <property type="match status" value="1"/>
</dbReference>
<reference evidence="3" key="2">
    <citation type="submission" date="2017-10" db="EMBL/GenBank/DDBJ databases">
        <authorList>
            <person name="Enke T.N."/>
            <person name="Cordero O.X."/>
        </authorList>
    </citation>
    <scope>NUCLEOTIDE SEQUENCE</scope>
    <source>
        <strain evidence="3">4G03</strain>
    </source>
</reference>
<evidence type="ECO:0000259" key="1">
    <source>
        <dbReference type="PROSITE" id="PS50042"/>
    </source>
</evidence>
<evidence type="ECO:0000313" key="5">
    <source>
        <dbReference type="Proteomes" id="UP001242342"/>
    </source>
</evidence>
<accession>A0A2G1BQN5</accession>
<proteinExistence type="predicted"/>
<dbReference type="Proteomes" id="UP001242342">
    <property type="component" value="Unassembled WGS sequence"/>
</dbReference>
<dbReference type="InterPro" id="IPR000595">
    <property type="entry name" value="cNMP-bd_dom"/>
</dbReference>
<dbReference type="InterPro" id="IPR014710">
    <property type="entry name" value="RmlC-like_jellyroll"/>
</dbReference>